<evidence type="ECO:0000313" key="2">
    <source>
        <dbReference type="EMBL" id="CAE8596682.1"/>
    </source>
</evidence>
<organism evidence="2 3">
    <name type="scientific">Polarella glacialis</name>
    <name type="common">Dinoflagellate</name>
    <dbReference type="NCBI Taxonomy" id="89957"/>
    <lineage>
        <taxon>Eukaryota</taxon>
        <taxon>Sar</taxon>
        <taxon>Alveolata</taxon>
        <taxon>Dinophyceae</taxon>
        <taxon>Suessiales</taxon>
        <taxon>Suessiaceae</taxon>
        <taxon>Polarella</taxon>
    </lineage>
</organism>
<feature type="non-terminal residue" evidence="2">
    <location>
        <position position="1493"/>
    </location>
</feature>
<protein>
    <submittedName>
        <fullName evidence="2">Uncharacterized protein</fullName>
    </submittedName>
</protein>
<accession>A0A813EGC5</accession>
<dbReference type="Proteomes" id="UP000654075">
    <property type="component" value="Unassembled WGS sequence"/>
</dbReference>
<feature type="compositionally biased region" description="Low complexity" evidence="1">
    <location>
        <begin position="15"/>
        <end position="31"/>
    </location>
</feature>
<proteinExistence type="predicted"/>
<evidence type="ECO:0000256" key="1">
    <source>
        <dbReference type="SAM" id="MobiDB-lite"/>
    </source>
</evidence>
<comment type="caution">
    <text evidence="2">The sequence shown here is derived from an EMBL/GenBank/DDBJ whole genome shotgun (WGS) entry which is preliminary data.</text>
</comment>
<dbReference type="OrthoDB" id="20835at2759"/>
<feature type="region of interest" description="Disordered" evidence="1">
    <location>
        <begin position="1"/>
        <end position="89"/>
    </location>
</feature>
<gene>
    <name evidence="2" type="ORF">PGLA1383_LOCUS15142</name>
</gene>
<keyword evidence="3" id="KW-1185">Reference proteome</keyword>
<sequence length="1493" mass="162641">DGGSSKSAAKKLKKAAAAAAEKAAAEAAVSSRDSGVGKAPIESIDDIFAKRKSKDPPAAEPKAAKGASSQEKKKKKAPRRGSAEDPLGMSADWVDDGLGGVYNVDGWTNRRTGDGMRLPSLLALVLSTYNLFASNTAPRPLILEAPSLQCPDIQATCKCDCHCVFENKNLVAAGCAVLVTPEIMAAPAGAVFDVGSIVFVNYGDAEYHERLIDGHVERDEYLVVTPDMDMYAEQLSGNNPDLFALRMGGAGGLLPFGIQAGDVYGFGAITAAERAAILLEARRLCAIEKGQRGLVAAPGAALVPVAAAAVHVPAALPPAPAQAAPAAGAVAAGIGGAGGYAVAGGAVAAMRRGGVRALAPAGGMWVLDEPLENFDVGEEFALPAGAARMSDRALVLIDDEVGVLKFLEPGVAVSDYTRERKAFLGLDARTLPGGLYVQRPFADAIRDMVPEERDPLAACPITGPRTATWWLDQLLSQGYGGLIARHHRWRAESGVNATDRVVYEHEVLSRVLEVAATLDGVNLKNCLWAELVLRRIQLQEEAVSEDGANPSYEGASHWMGTGERKGGALIAPSLRAFVAGELSREAAVLKEKRKMGTSRHGSHDPSFVKPEARARLPGEFKQWPRRVPPSKCPSSKPLFPLPPLAQVPFESGSRHRKVRARAVRRMIVRNKASEALDALNVLYGVNEQSLKAAASSRTEPSPGQSSVRCHIVSRILSTLPESAPSPQAAASELLGNSFDYVGNDSSVEPYNPSRVSLPAGQSAPVPMCTYLSKRTQELVQVCNILADEDVISYRQQHDPITPYTDVIIKSDRKVYLSFLTTLVECGLLSISRRSRGKVSPFFVKKKGGKQRLVFDCRAINQLFRRPPRTELAQAERLQQLQVPDDQPVYVALADIQKASIKVAILWTEGSSATGLYLKSQLQFEKPLEVALWCPIVTATDASTWGWGICKSVFDHDEVKLRGVWNERWRFRRLEPDEWAPRRRALNSTADVDVFSDPRTIEPARLGPNSDEPRPSELQWKRREGFPELPSDIGDRVWTTDKYGAFRFDEPINVKEARVKVWSLADIANDPSNHHKRHLGLVDNFSSVMCLVRCRATAFGMLQQCRRTSAISLAADIEDNIRWIVSERNPADAPSRICDRPSHQAKLSPLYDEGSGEGAGPSSRAACAWFKKRGQQAACDFKEFQAESKLTSFSRAAGLLGPQPPEETEPCMSPPEPERLLSCKEKRQAGEQKDQQDPGEGGFFEEFRVWRRATLPNPLAKEVRQEEILGFIDHFFLENRSFPDIEKGVAAIFASLPRLRRLDMPRVKRALKGYKKKRSVLCQFYGYLRPGECRKLKVKDLVIPAGGMSKSMNNYAVIIAPFEDLQPSKTQTFDDTVIFDYPVWLGKEFQKLATGRNPQELLFDMGPAGAPPDRYIFTGAPASAPPDHCIFTGAQPGPCQITAYLQGPPPDHCIIIRGAPPDHCIFTGAQPGPRQITAYLQGAPPGPHQITVNL</sequence>
<reference evidence="2" key="1">
    <citation type="submission" date="2021-02" db="EMBL/GenBank/DDBJ databases">
        <authorList>
            <person name="Dougan E. K."/>
            <person name="Rhodes N."/>
            <person name="Thang M."/>
            <person name="Chan C."/>
        </authorList>
    </citation>
    <scope>NUCLEOTIDE SEQUENCE</scope>
</reference>
<feature type="region of interest" description="Disordered" evidence="1">
    <location>
        <begin position="998"/>
        <end position="1017"/>
    </location>
</feature>
<name>A0A813EGC5_POLGL</name>
<feature type="compositionally biased region" description="Low complexity" evidence="1">
    <location>
        <begin position="60"/>
        <end position="69"/>
    </location>
</feature>
<evidence type="ECO:0000313" key="3">
    <source>
        <dbReference type="Proteomes" id="UP000654075"/>
    </source>
</evidence>
<feature type="region of interest" description="Disordered" evidence="1">
    <location>
        <begin position="1194"/>
        <end position="1217"/>
    </location>
</feature>
<dbReference type="EMBL" id="CAJNNV010008823">
    <property type="protein sequence ID" value="CAE8596682.1"/>
    <property type="molecule type" value="Genomic_DNA"/>
</dbReference>